<reference evidence="3" key="1">
    <citation type="journal article" date="2019" name="Int. J. Syst. Evol. Microbiol.">
        <title>The Global Catalogue of Microorganisms (GCM) 10K type strain sequencing project: providing services to taxonomists for standard genome sequencing and annotation.</title>
        <authorList>
            <consortium name="The Broad Institute Genomics Platform"/>
            <consortium name="The Broad Institute Genome Sequencing Center for Infectious Disease"/>
            <person name="Wu L."/>
            <person name="Ma J."/>
        </authorList>
    </citation>
    <scope>NUCLEOTIDE SEQUENCE [LARGE SCALE GENOMIC DNA]</scope>
    <source>
        <strain evidence="3">JCM 17939</strain>
    </source>
</reference>
<dbReference type="InterPro" id="IPR017946">
    <property type="entry name" value="PLC-like_Pdiesterase_TIM-brl"/>
</dbReference>
<keyword evidence="1" id="KW-0732">Signal</keyword>
<dbReference type="Proteomes" id="UP001501442">
    <property type="component" value="Unassembled WGS sequence"/>
</dbReference>
<dbReference type="Pfam" id="PF16670">
    <property type="entry name" value="PI-PLC-C1"/>
    <property type="match status" value="1"/>
</dbReference>
<dbReference type="CDD" id="cd08589">
    <property type="entry name" value="PI-PLCc_SaPLC1_like"/>
    <property type="match status" value="1"/>
</dbReference>
<name>A0ABP8URZ4_9ACTN</name>
<gene>
    <name evidence="2" type="ORF">GCM10023196_097310</name>
</gene>
<feature type="chain" id="PRO_5045553253" evidence="1">
    <location>
        <begin position="29"/>
        <end position="383"/>
    </location>
</feature>
<protein>
    <submittedName>
        <fullName evidence="2">Phosphatidylinositol-specific phospholipase C1-like protein</fullName>
    </submittedName>
</protein>
<dbReference type="PROSITE" id="PS51318">
    <property type="entry name" value="TAT"/>
    <property type="match status" value="1"/>
</dbReference>
<dbReference type="SUPFAM" id="SSF51695">
    <property type="entry name" value="PLC-like phosphodiesterases"/>
    <property type="match status" value="1"/>
</dbReference>
<keyword evidence="3" id="KW-1185">Reference proteome</keyword>
<accession>A0ABP8URZ4</accession>
<dbReference type="RefSeq" id="WP_345442178.1">
    <property type="nucleotide sequence ID" value="NZ_BAABHK010000024.1"/>
</dbReference>
<dbReference type="Gene3D" id="3.20.20.190">
    <property type="entry name" value="Phosphatidylinositol (PI) phosphodiesterase"/>
    <property type="match status" value="1"/>
</dbReference>
<dbReference type="EMBL" id="BAABHK010000024">
    <property type="protein sequence ID" value="GAA4638664.1"/>
    <property type="molecule type" value="Genomic_DNA"/>
</dbReference>
<comment type="caution">
    <text evidence="2">The sequence shown here is derived from an EMBL/GenBank/DDBJ whole genome shotgun (WGS) entry which is preliminary data.</text>
</comment>
<evidence type="ECO:0000256" key="1">
    <source>
        <dbReference type="SAM" id="SignalP"/>
    </source>
</evidence>
<feature type="signal peptide" evidence="1">
    <location>
        <begin position="1"/>
        <end position="28"/>
    </location>
</feature>
<proteinExistence type="predicted"/>
<evidence type="ECO:0000313" key="3">
    <source>
        <dbReference type="Proteomes" id="UP001501442"/>
    </source>
</evidence>
<evidence type="ECO:0000313" key="2">
    <source>
        <dbReference type="EMBL" id="GAA4638664.1"/>
    </source>
</evidence>
<dbReference type="InterPro" id="IPR006311">
    <property type="entry name" value="TAT_signal"/>
</dbReference>
<dbReference type="InterPro" id="IPR032075">
    <property type="entry name" value="PI-PLC-C1"/>
</dbReference>
<sequence length="383" mass="41876">MPAGRRAALTLAALFGIAGITAVPAARAGTAHHPASAVRMNQIQVIATHNSYHRELTDAEKLVQAKTDANYWNLEYSHASLPQQFTAQRVRSIELDVFPDPEGGLYTKPLVRRDAGLGPLTDPEMSRPGFKVMHWADHDYGTSCASLDLCLRQVRSWSDAHPGHVPTPILLELKSTDPAMEKLGGAKSPKWDATLLGQLDAAIRSVIGRERLVTPDDVRRPGLTMEQSVLKYGWPTLESARGKFFFLMDNRADDIQEPYLAGHPNLENRVLFTDATPGRPDAAFVEQNVPTGDNTAQIQDLVRRGYFVRTRADEPFTEAKSGDTTRLRAALASGAQVVSTDFPVVGMAARYGSDYVAQLPGGATVRCDPVNAPRGCARVRLER</sequence>
<organism evidence="2 3">
    <name type="scientific">Actinoallomurus vinaceus</name>
    <dbReference type="NCBI Taxonomy" id="1080074"/>
    <lineage>
        <taxon>Bacteria</taxon>
        <taxon>Bacillati</taxon>
        <taxon>Actinomycetota</taxon>
        <taxon>Actinomycetes</taxon>
        <taxon>Streptosporangiales</taxon>
        <taxon>Thermomonosporaceae</taxon>
        <taxon>Actinoallomurus</taxon>
    </lineage>
</organism>